<dbReference type="Pfam" id="PF19327">
    <property type="entry name" value="Ap4A_phos_N"/>
    <property type="match status" value="1"/>
</dbReference>
<dbReference type="Gene3D" id="3.30.428.70">
    <property type="match status" value="1"/>
</dbReference>
<accession>A0A6G0X462</accession>
<protein>
    <submittedName>
        <fullName evidence="3">Uncharacterized protein</fullName>
    </submittedName>
</protein>
<dbReference type="Pfam" id="PF09830">
    <property type="entry name" value="ATP_transf"/>
    <property type="match status" value="1"/>
</dbReference>
<organism evidence="3 4">
    <name type="scientific">Aphanomyces euteiches</name>
    <dbReference type="NCBI Taxonomy" id="100861"/>
    <lineage>
        <taxon>Eukaryota</taxon>
        <taxon>Sar</taxon>
        <taxon>Stramenopiles</taxon>
        <taxon>Oomycota</taxon>
        <taxon>Saprolegniomycetes</taxon>
        <taxon>Saprolegniales</taxon>
        <taxon>Verrucalvaceae</taxon>
        <taxon>Aphanomyces</taxon>
    </lineage>
</organism>
<gene>
    <name evidence="3" type="ORF">Ae201684_008701</name>
</gene>
<evidence type="ECO:0000313" key="3">
    <source>
        <dbReference type="EMBL" id="KAF0734623.1"/>
    </source>
</evidence>
<dbReference type="InterPro" id="IPR043171">
    <property type="entry name" value="Ap4A_phos1/2-like"/>
</dbReference>
<dbReference type="GO" id="GO:0003877">
    <property type="term" value="F:ATP:ADP adenylyltransferase activity"/>
    <property type="evidence" value="ECO:0007669"/>
    <property type="project" value="InterPro"/>
</dbReference>
<comment type="caution">
    <text evidence="3">The sequence shown here is derived from an EMBL/GenBank/DDBJ whole genome shotgun (WGS) entry which is preliminary data.</text>
</comment>
<dbReference type="InterPro" id="IPR036265">
    <property type="entry name" value="HIT-like_sf"/>
</dbReference>
<sequence>MMKQAMREAVVRAQTSGALHKLTATSRAQMYGDFPYLLLTLAPRVEKPQGLANQSQQTKMRNPFAQENLEADLVVQSVNGTHTLILNKFNVVDEHTVLVTNQFEEQSTPLVPSDFAALWKCIQDLNAFGFFNCGHNSGASQPHKHMQLITIESAVSYVNSPTDDLPWMQRALDHAGSFDRGSIFDVPWFQFRHGFVAHGTSELPDGESASDHLHTVATTLLQALDSPPSYNSILTKSLLLIVPRRERSTDGIEINSVGFTGSFLVRNDAQASRFTAEGPFEILAAVGFPKVHEMPRL</sequence>
<dbReference type="InterPro" id="IPR009163">
    <property type="entry name" value="Ap4A_phos1/2"/>
</dbReference>
<dbReference type="PANTHER" id="PTHR38420">
    <property type="entry name" value="AP-4-A PHOSPHORYLASE II"/>
    <property type="match status" value="1"/>
</dbReference>
<dbReference type="AlphaFoldDB" id="A0A6G0X462"/>
<keyword evidence="4" id="KW-1185">Reference proteome</keyword>
<evidence type="ECO:0000259" key="2">
    <source>
        <dbReference type="Pfam" id="PF19327"/>
    </source>
</evidence>
<proteinExistence type="predicted"/>
<evidence type="ECO:0000313" key="4">
    <source>
        <dbReference type="Proteomes" id="UP000481153"/>
    </source>
</evidence>
<dbReference type="PANTHER" id="PTHR38420:SF1">
    <property type="entry name" value="PUTATIVE (AFU_ORTHOLOGUE AFUA_5G14690)-RELATED"/>
    <property type="match status" value="1"/>
</dbReference>
<dbReference type="InterPro" id="IPR019200">
    <property type="entry name" value="ATP_adenylylTrfase_C"/>
</dbReference>
<feature type="domain" description="ATP adenylyltransferase C-terminal" evidence="1">
    <location>
        <begin position="190"/>
        <end position="289"/>
    </location>
</feature>
<dbReference type="EMBL" id="VJMJ01000109">
    <property type="protein sequence ID" value="KAF0734623.1"/>
    <property type="molecule type" value="Genomic_DNA"/>
</dbReference>
<evidence type="ECO:0000259" key="1">
    <source>
        <dbReference type="Pfam" id="PF09830"/>
    </source>
</evidence>
<dbReference type="GO" id="GO:0005524">
    <property type="term" value="F:ATP binding"/>
    <property type="evidence" value="ECO:0007669"/>
    <property type="project" value="InterPro"/>
</dbReference>
<reference evidence="3 4" key="1">
    <citation type="submission" date="2019-07" db="EMBL/GenBank/DDBJ databases">
        <title>Genomics analysis of Aphanomyces spp. identifies a new class of oomycete effector associated with host adaptation.</title>
        <authorList>
            <person name="Gaulin E."/>
        </authorList>
    </citation>
    <scope>NUCLEOTIDE SEQUENCE [LARGE SCALE GENOMIC DNA]</scope>
    <source>
        <strain evidence="3 4">ATCC 201684</strain>
    </source>
</reference>
<dbReference type="Proteomes" id="UP000481153">
    <property type="component" value="Unassembled WGS sequence"/>
</dbReference>
<name>A0A6G0X462_9STRA</name>
<dbReference type="InterPro" id="IPR045759">
    <property type="entry name" value="Ap4A_phos1/2_N"/>
</dbReference>
<feature type="domain" description="Ap4A phosphorylase 1/2 N-terminal" evidence="2">
    <location>
        <begin position="2"/>
        <end position="162"/>
    </location>
</feature>
<dbReference type="GO" id="GO:0009117">
    <property type="term" value="P:nucleotide metabolic process"/>
    <property type="evidence" value="ECO:0007669"/>
    <property type="project" value="InterPro"/>
</dbReference>
<dbReference type="SUPFAM" id="SSF54197">
    <property type="entry name" value="HIT-like"/>
    <property type="match status" value="1"/>
</dbReference>
<dbReference type="VEuPathDB" id="FungiDB:AeMF1_002842"/>